<organism evidence="2 3">
    <name type="scientific">Sordaria macrospora</name>
    <dbReference type="NCBI Taxonomy" id="5147"/>
    <lineage>
        <taxon>Eukaryota</taxon>
        <taxon>Fungi</taxon>
        <taxon>Dikarya</taxon>
        <taxon>Ascomycota</taxon>
        <taxon>Pezizomycotina</taxon>
        <taxon>Sordariomycetes</taxon>
        <taxon>Sordariomycetidae</taxon>
        <taxon>Sordariales</taxon>
        <taxon>Sordariaceae</taxon>
        <taxon>Sordaria</taxon>
    </lineage>
</organism>
<dbReference type="VEuPathDB" id="FungiDB:SMAC_08718"/>
<dbReference type="EMBL" id="NMPR01000098">
    <property type="protein sequence ID" value="KAA8630642.1"/>
    <property type="molecule type" value="Genomic_DNA"/>
</dbReference>
<proteinExistence type="predicted"/>
<comment type="caution">
    <text evidence="2">The sequence shown here is derived from an EMBL/GenBank/DDBJ whole genome shotgun (WGS) entry which is preliminary data.</text>
</comment>
<sequence>MCLQERPPAYKDREVSLQELELQLLALLPRRQRQAELQYWNLVGNIADLDRELYLDEYDEEYYEEYDEEYEEEDYDEYYGEYQGEGYQEEFEEENEKNEENGEEEYIPPPAATATTPNDHFSLPLPPFLAPDNDEEDRQPDEETRELEERLRLVRERRAALDREMEELNRLMEGHNVE</sequence>
<feature type="region of interest" description="Disordered" evidence="1">
    <location>
        <begin position="67"/>
        <end position="148"/>
    </location>
</feature>
<evidence type="ECO:0000256" key="1">
    <source>
        <dbReference type="SAM" id="MobiDB-lite"/>
    </source>
</evidence>
<reference evidence="2 3" key="1">
    <citation type="submission" date="2017-07" db="EMBL/GenBank/DDBJ databases">
        <title>Genome sequence of the Sordaria macrospora wild type strain R19027.</title>
        <authorList>
            <person name="Nowrousian M."/>
            <person name="Teichert I."/>
            <person name="Kueck U."/>
        </authorList>
    </citation>
    <scope>NUCLEOTIDE SEQUENCE [LARGE SCALE GENOMIC DNA]</scope>
    <source>
        <strain evidence="2 3">R19027</strain>
        <tissue evidence="2">Mycelium</tissue>
    </source>
</reference>
<feature type="compositionally biased region" description="Acidic residues" evidence="1">
    <location>
        <begin position="87"/>
        <end position="106"/>
    </location>
</feature>
<dbReference type="AlphaFoldDB" id="A0A8S8ZQV1"/>
<gene>
    <name evidence="2" type="ORF">SMACR_08718</name>
</gene>
<dbReference type="Proteomes" id="UP000433876">
    <property type="component" value="Unassembled WGS sequence"/>
</dbReference>
<protein>
    <submittedName>
        <fullName evidence="2">Uncharacterized protein</fullName>
    </submittedName>
</protein>
<name>A0A8S8ZQV1_SORMA</name>
<evidence type="ECO:0000313" key="3">
    <source>
        <dbReference type="Proteomes" id="UP000433876"/>
    </source>
</evidence>
<feature type="compositionally biased region" description="Acidic residues" evidence="1">
    <location>
        <begin position="132"/>
        <end position="146"/>
    </location>
</feature>
<accession>A0A8S8ZQV1</accession>
<evidence type="ECO:0000313" key="2">
    <source>
        <dbReference type="EMBL" id="KAA8630642.1"/>
    </source>
</evidence>
<feature type="compositionally biased region" description="Acidic residues" evidence="1">
    <location>
        <begin position="67"/>
        <end position="79"/>
    </location>
</feature>